<dbReference type="PANTHER" id="PTHR43464:SF19">
    <property type="entry name" value="UBIQUINONE BIOSYNTHESIS O-METHYLTRANSFERASE, MITOCHONDRIAL"/>
    <property type="match status" value="1"/>
</dbReference>
<dbReference type="Pfam" id="PF13649">
    <property type="entry name" value="Methyltransf_25"/>
    <property type="match status" value="1"/>
</dbReference>
<evidence type="ECO:0000256" key="1">
    <source>
        <dbReference type="ARBA" id="ARBA00022603"/>
    </source>
</evidence>
<dbReference type="Proteomes" id="UP001598130">
    <property type="component" value="Unassembled WGS sequence"/>
</dbReference>
<evidence type="ECO:0000259" key="4">
    <source>
        <dbReference type="Pfam" id="PF13649"/>
    </source>
</evidence>
<keyword evidence="1 5" id="KW-0489">Methyltransferase</keyword>
<evidence type="ECO:0000313" key="5">
    <source>
        <dbReference type="EMBL" id="MFD3265553.1"/>
    </source>
</evidence>
<evidence type="ECO:0000313" key="6">
    <source>
        <dbReference type="Proteomes" id="UP001598130"/>
    </source>
</evidence>
<keyword evidence="2" id="KW-0808">Transferase</keyword>
<organism evidence="5 6">
    <name type="scientific">Phenylobacterium ferrooxidans</name>
    <dbReference type="NCBI Taxonomy" id="2982689"/>
    <lineage>
        <taxon>Bacteria</taxon>
        <taxon>Pseudomonadati</taxon>
        <taxon>Pseudomonadota</taxon>
        <taxon>Alphaproteobacteria</taxon>
        <taxon>Caulobacterales</taxon>
        <taxon>Caulobacteraceae</taxon>
        <taxon>Phenylobacterium</taxon>
    </lineage>
</organism>
<proteinExistence type="predicted"/>
<protein>
    <submittedName>
        <fullName evidence="5">Class I SAM-dependent methyltransferase</fullName>
    </submittedName>
</protein>
<reference evidence="5 6" key="1">
    <citation type="submission" date="2022-09" db="EMBL/GenBank/DDBJ databases">
        <title>New species of Phenylobacterium.</title>
        <authorList>
            <person name="Mieszkin S."/>
        </authorList>
    </citation>
    <scope>NUCLEOTIDE SEQUENCE [LARGE SCALE GENOMIC DNA]</scope>
    <source>
        <strain evidence="5 6">HK31-G</strain>
    </source>
</reference>
<comment type="caution">
    <text evidence="5">The sequence shown here is derived from an EMBL/GenBank/DDBJ whole genome shotgun (WGS) entry which is preliminary data.</text>
</comment>
<evidence type="ECO:0000256" key="2">
    <source>
        <dbReference type="ARBA" id="ARBA00022679"/>
    </source>
</evidence>
<dbReference type="Gene3D" id="3.40.50.150">
    <property type="entry name" value="Vaccinia Virus protein VP39"/>
    <property type="match status" value="1"/>
</dbReference>
<dbReference type="InterPro" id="IPR029063">
    <property type="entry name" value="SAM-dependent_MTases_sf"/>
</dbReference>
<dbReference type="SUPFAM" id="SSF53335">
    <property type="entry name" value="S-adenosyl-L-methionine-dependent methyltransferases"/>
    <property type="match status" value="1"/>
</dbReference>
<dbReference type="GO" id="GO:0032259">
    <property type="term" value="P:methylation"/>
    <property type="evidence" value="ECO:0007669"/>
    <property type="project" value="UniProtKB-KW"/>
</dbReference>
<dbReference type="PANTHER" id="PTHR43464">
    <property type="entry name" value="METHYLTRANSFERASE"/>
    <property type="match status" value="1"/>
</dbReference>
<dbReference type="RefSeq" id="WP_377370955.1">
    <property type="nucleotide sequence ID" value="NZ_JAOTJD010000035.1"/>
</dbReference>
<keyword evidence="6" id="KW-1185">Reference proteome</keyword>
<keyword evidence="3" id="KW-0949">S-adenosyl-L-methionine</keyword>
<sequence>MGDETHDPETLAFYDRDAAAYAGRRLPKVSQRLTDFLAALPAGAHVLDLGCGGGQDSEVMLAEGFEVTPLDGSRGLAEIASARLGRPVRVQLFEDIEDEAAFDAIWANATLLHVPTPGLPQVLARVRRALKPGGIFHASYKAGEGGGRDTLGRYFNFPSEADLRAAYGQAGPWAGLTIRQGLGHSYENEERT</sequence>
<accession>A0ABW6CR55</accession>
<evidence type="ECO:0000256" key="3">
    <source>
        <dbReference type="ARBA" id="ARBA00022691"/>
    </source>
</evidence>
<name>A0ABW6CR55_9CAUL</name>
<dbReference type="InterPro" id="IPR041698">
    <property type="entry name" value="Methyltransf_25"/>
</dbReference>
<gene>
    <name evidence="5" type="ORF">OCL97_16465</name>
</gene>
<feature type="domain" description="Methyltransferase" evidence="4">
    <location>
        <begin position="46"/>
        <end position="134"/>
    </location>
</feature>
<dbReference type="GO" id="GO:0008168">
    <property type="term" value="F:methyltransferase activity"/>
    <property type="evidence" value="ECO:0007669"/>
    <property type="project" value="UniProtKB-KW"/>
</dbReference>
<dbReference type="CDD" id="cd02440">
    <property type="entry name" value="AdoMet_MTases"/>
    <property type="match status" value="1"/>
</dbReference>
<dbReference type="EMBL" id="JAOTJD010000035">
    <property type="protein sequence ID" value="MFD3265553.1"/>
    <property type="molecule type" value="Genomic_DNA"/>
</dbReference>